<accession>A0A8H6KB20</accession>
<dbReference type="InterPro" id="IPR035396">
    <property type="entry name" value="Bac_rhamnosid6H"/>
</dbReference>
<feature type="domain" description="Alpha-L-rhamnosidase six-hairpin glycosidase" evidence="6">
    <location>
        <begin position="431"/>
        <end position="780"/>
    </location>
</feature>
<comment type="caution">
    <text evidence="8">The sequence shown here is derived from an EMBL/GenBank/DDBJ whole genome shotgun (WGS) entry which is preliminary data.</text>
</comment>
<dbReference type="GO" id="GO:0005975">
    <property type="term" value="P:carbohydrate metabolic process"/>
    <property type="evidence" value="ECO:0007669"/>
    <property type="project" value="InterPro"/>
</dbReference>
<dbReference type="Pfam" id="PF08531">
    <property type="entry name" value="Bac_rhamnosid_N"/>
    <property type="match status" value="1"/>
</dbReference>
<dbReference type="SUPFAM" id="SSF48208">
    <property type="entry name" value="Six-hairpin glycosidases"/>
    <property type="match status" value="1"/>
</dbReference>
<evidence type="ECO:0000256" key="3">
    <source>
        <dbReference type="ARBA" id="ARBA00022801"/>
    </source>
</evidence>
<dbReference type="Gene3D" id="1.50.10.10">
    <property type="match status" value="1"/>
</dbReference>
<dbReference type="PANTHER" id="PTHR33307">
    <property type="entry name" value="ALPHA-RHAMNOSIDASE (EUROFUNG)"/>
    <property type="match status" value="1"/>
</dbReference>
<dbReference type="InterPro" id="IPR008928">
    <property type="entry name" value="6-hairpin_glycosidase_sf"/>
</dbReference>
<dbReference type="InterPro" id="IPR016007">
    <property type="entry name" value="Alpha_rhamnosid"/>
</dbReference>
<sequence>MAVSISKLSFEHHRLALGIAESEPRISWRFEGTAVDWQQSGYDVEIIRGSDSPPNVHSVNSSSSLLVPWPEPALATAERATVRARAHGQPGQPSTPWSDWVTVETGLLNSSDWSGAVPIAADRDNEVDAPKRPIYFRKSFPVASNISSARLYITALGLYEAEINGNRVGDYVLAPGWQSYNYRHVYDTYDVTELVSSGDNAIGVAVGEGWFSGRLSYGGGVRNNYGDTIGLLSLLVVILEDGTTVDVPSDTSWKASTGPILNSEIYNGEHYDSRLEADLEGWSSATFDADNWLAVKKLSAPRGELVPPDGPPVRRVEERKPQAIFESPSGKTLLDFGQNLVGWLRLSVSGPSGTNITLHHAEVLEDGELALRPLRVATAADSLILHGNGAQTWEPRFTFHGFRYAQIDGWPEETPLTPESVTAIVVHSDMEETGWFECSNPLLNKFHQNVRWSMKGNFLSIPTDCPQRDERLGWTGDAHAFAPTANYLYDAAGFWRGWHKDIWSEMQRNNSMVVPFTIPTIPPESPATPAAVWGDVAVANPFNIYQAYGDPGLLEEQYPQSQAWIDTGINRNEVGLWNRSSFQFADWLDPKAPSDAPGNATTAKHLVADAYLIHMTELLANMSAALGREEAAEEYRRQRDNLTEEFHNAWIQDGALANETQTAYAMALDFDLFTDDAQRSAAAETLRTIVADNDYLVGTGFAGTPPLGFALRKIGATDDFYRMLLQTRVPSWLYQVVQNGTTTWERWDSLLTNGSVNPGEMTSFNHYAFGSVANWIHQVIGGISPAEPGWKRITVAPVPGGNITSANAKFVSPYGPVDVQWWFENNVEDNAAHRNGFHLKVQIPPNTKADVTLPGGETTEVGSGYYEFHDPSYHQSLKH</sequence>
<evidence type="ECO:0000259" key="4">
    <source>
        <dbReference type="Pfam" id="PF05592"/>
    </source>
</evidence>
<keyword evidence="9" id="KW-1185">Reference proteome</keyword>
<gene>
    <name evidence="8" type="ORF">CPLU01_08694</name>
</gene>
<dbReference type="Pfam" id="PF05592">
    <property type="entry name" value="Bac_rhamnosid"/>
    <property type="match status" value="1"/>
</dbReference>
<evidence type="ECO:0000313" key="8">
    <source>
        <dbReference type="EMBL" id="KAF6828097.1"/>
    </source>
</evidence>
<dbReference type="EMBL" id="WIGO01000127">
    <property type="protein sequence ID" value="KAF6828097.1"/>
    <property type="molecule type" value="Genomic_DNA"/>
</dbReference>
<feature type="domain" description="Alpha-L-rhamnosidase concanavalin-like" evidence="4">
    <location>
        <begin position="327"/>
        <end position="427"/>
    </location>
</feature>
<evidence type="ECO:0000313" key="9">
    <source>
        <dbReference type="Proteomes" id="UP000654918"/>
    </source>
</evidence>
<dbReference type="InterPro" id="IPR035398">
    <property type="entry name" value="Bac_rhamnosid_C"/>
</dbReference>
<feature type="domain" description="Bacterial alpha-L-rhamnosidase N-terminal" evidence="5">
    <location>
        <begin position="145"/>
        <end position="317"/>
    </location>
</feature>
<keyword evidence="3" id="KW-0378">Hydrolase</keyword>
<dbReference type="Pfam" id="PF25788">
    <property type="entry name" value="Ig_Rha78A_N"/>
    <property type="match status" value="1"/>
</dbReference>
<organism evidence="8 9">
    <name type="scientific">Colletotrichum plurivorum</name>
    <dbReference type="NCBI Taxonomy" id="2175906"/>
    <lineage>
        <taxon>Eukaryota</taxon>
        <taxon>Fungi</taxon>
        <taxon>Dikarya</taxon>
        <taxon>Ascomycota</taxon>
        <taxon>Pezizomycotina</taxon>
        <taxon>Sordariomycetes</taxon>
        <taxon>Hypocreomycetidae</taxon>
        <taxon>Glomerellales</taxon>
        <taxon>Glomerellaceae</taxon>
        <taxon>Colletotrichum</taxon>
        <taxon>Colletotrichum orchidearum species complex</taxon>
    </lineage>
</organism>
<dbReference type="PIRSF" id="PIRSF010631">
    <property type="entry name" value="A-rhamnsds"/>
    <property type="match status" value="1"/>
</dbReference>
<dbReference type="InterPro" id="IPR008902">
    <property type="entry name" value="Rhamnosid_concanavalin"/>
</dbReference>
<evidence type="ECO:0000259" key="7">
    <source>
        <dbReference type="Pfam" id="PF17390"/>
    </source>
</evidence>
<evidence type="ECO:0000259" key="5">
    <source>
        <dbReference type="Pfam" id="PF08531"/>
    </source>
</evidence>
<feature type="domain" description="Alpha-L-rhamnosidase C-terminal" evidence="7">
    <location>
        <begin position="782"/>
        <end position="862"/>
    </location>
</feature>
<dbReference type="AlphaFoldDB" id="A0A8H6KB20"/>
<dbReference type="GO" id="GO:0030596">
    <property type="term" value="F:alpha-L-rhamnosidase activity"/>
    <property type="evidence" value="ECO:0007669"/>
    <property type="project" value="UniProtKB-EC"/>
</dbReference>
<evidence type="ECO:0000256" key="1">
    <source>
        <dbReference type="ARBA" id="ARBA00001445"/>
    </source>
</evidence>
<dbReference type="Gene3D" id="2.60.40.10">
    <property type="entry name" value="Immunoglobulins"/>
    <property type="match status" value="1"/>
</dbReference>
<dbReference type="Gene3D" id="2.60.120.260">
    <property type="entry name" value="Galactose-binding domain-like"/>
    <property type="match status" value="2"/>
</dbReference>
<dbReference type="InterPro" id="IPR012341">
    <property type="entry name" value="6hp_glycosidase-like_sf"/>
</dbReference>
<dbReference type="Gene3D" id="2.60.420.10">
    <property type="entry name" value="Maltose phosphorylase, domain 3"/>
    <property type="match status" value="1"/>
</dbReference>
<dbReference type="PANTHER" id="PTHR33307:SF6">
    <property type="entry name" value="ALPHA-RHAMNOSIDASE (EUROFUNG)-RELATED"/>
    <property type="match status" value="1"/>
</dbReference>
<comment type="catalytic activity">
    <reaction evidence="1">
        <text>Hydrolysis of terminal non-reducing alpha-L-rhamnose residues in alpha-L-rhamnosides.</text>
        <dbReference type="EC" id="3.2.1.40"/>
    </reaction>
</comment>
<protein>
    <recommendedName>
        <fullName evidence="2">alpha-L-rhamnosidase</fullName>
        <ecNumber evidence="2">3.2.1.40</ecNumber>
    </recommendedName>
</protein>
<proteinExistence type="predicted"/>
<name>A0A8H6KB20_9PEZI</name>
<dbReference type="Proteomes" id="UP000654918">
    <property type="component" value="Unassembled WGS sequence"/>
</dbReference>
<dbReference type="InterPro" id="IPR013783">
    <property type="entry name" value="Ig-like_fold"/>
</dbReference>
<evidence type="ECO:0000256" key="2">
    <source>
        <dbReference type="ARBA" id="ARBA00012652"/>
    </source>
</evidence>
<evidence type="ECO:0000259" key="6">
    <source>
        <dbReference type="Pfam" id="PF17389"/>
    </source>
</evidence>
<dbReference type="Pfam" id="PF17389">
    <property type="entry name" value="Bac_rhamnosid6H"/>
    <property type="match status" value="1"/>
</dbReference>
<reference evidence="8" key="1">
    <citation type="journal article" date="2020" name="Phytopathology">
        <title>Genome Sequence Resources of Colletotrichum truncatum, C. plurivorum, C. musicola, and C. sojae: Four Species Pathogenic to Soybean (Glycine max).</title>
        <authorList>
            <person name="Rogerio F."/>
            <person name="Boufleur T.R."/>
            <person name="Ciampi-Guillardi M."/>
            <person name="Sukno S.A."/>
            <person name="Thon M.R."/>
            <person name="Massola Junior N.S."/>
            <person name="Baroncelli R."/>
        </authorList>
    </citation>
    <scope>NUCLEOTIDE SEQUENCE</scope>
    <source>
        <strain evidence="8">LFN00145</strain>
    </source>
</reference>
<dbReference type="Pfam" id="PF17390">
    <property type="entry name" value="Bac_rhamnosid_C"/>
    <property type="match status" value="1"/>
</dbReference>
<dbReference type="InterPro" id="IPR013737">
    <property type="entry name" value="Bac_rhamnosid_N"/>
</dbReference>
<dbReference type="EC" id="3.2.1.40" evidence="2"/>